<protein>
    <submittedName>
        <fullName evidence="3">OLC1v1027266C5</fullName>
    </submittedName>
</protein>
<feature type="compositionally biased region" description="Basic and acidic residues" evidence="1">
    <location>
        <begin position="101"/>
        <end position="111"/>
    </location>
</feature>
<dbReference type="Pfam" id="PF12214">
    <property type="entry name" value="TPX2_importin"/>
    <property type="match status" value="1"/>
</dbReference>
<name>A0AAV1C9S8_OLDCO</name>
<dbReference type="GO" id="GO:0060236">
    <property type="term" value="P:regulation of mitotic spindle organization"/>
    <property type="evidence" value="ECO:0007669"/>
    <property type="project" value="InterPro"/>
</dbReference>
<dbReference type="PANTHER" id="PTHR14326:SF47">
    <property type="entry name" value="PROTEIN TPX2-LIKE ISOFORM X1"/>
    <property type="match status" value="1"/>
</dbReference>
<proteinExistence type="predicted"/>
<accession>A0AAV1C9S8</accession>
<feature type="compositionally biased region" description="Low complexity" evidence="1">
    <location>
        <begin position="417"/>
        <end position="426"/>
    </location>
</feature>
<feature type="region of interest" description="Disordered" evidence="1">
    <location>
        <begin position="282"/>
        <end position="308"/>
    </location>
</feature>
<feature type="domain" description="TPX2 central" evidence="2">
    <location>
        <begin position="212"/>
        <end position="309"/>
    </location>
</feature>
<evidence type="ECO:0000313" key="4">
    <source>
        <dbReference type="Proteomes" id="UP001161247"/>
    </source>
</evidence>
<feature type="region of interest" description="Disordered" evidence="1">
    <location>
        <begin position="71"/>
        <end position="111"/>
    </location>
</feature>
<dbReference type="PANTHER" id="PTHR14326">
    <property type="entry name" value="TARGETING PROTEIN FOR XKLP2"/>
    <property type="match status" value="1"/>
</dbReference>
<sequence>MEMDEYIEEEEFDEQYDFVGASEVDWEYEFDAAQFFDFCCPETLREAQDAERWFSFAGNYPPSPLVKLRWGGGSNLQETKTTTSSLAGNTTSDGDMGSEDSPTKGREGVMETKTKAKLSSTLMKPTVSHLAKLKQARDILLSNQLCARFQKSPIGMDGKSLKQGLDNLATKRQKLELGYLRRGSRLKQQALLLHKLSRKDGNTSPNAGYPKLKVTIPKEPALETLQRAKSRRSRTNSEASERSESESSNRKIFKPHSPTVKSRQKLTAIQAFNFETTTRALQRSSASNLSRQNSDISSKSVPSEYKRSNLENALKMKRTERPVKTKSGFFSSKVHPTKENTGSEVKITDKTAIKVHIEISDSSVFTFDCSIQNSKFQLTFFPQESKEQKEKRLSPNPPIDLFKKLSISSEMGSDTVSQPDSLQLSQDSKENAPNTFHPDFWRCVGKMNQCGSVKAIPGIGNQSINR</sequence>
<feature type="region of interest" description="Disordered" evidence="1">
    <location>
        <begin position="411"/>
        <end position="433"/>
    </location>
</feature>
<organism evidence="3 4">
    <name type="scientific">Oldenlandia corymbosa var. corymbosa</name>
    <dbReference type="NCBI Taxonomy" id="529605"/>
    <lineage>
        <taxon>Eukaryota</taxon>
        <taxon>Viridiplantae</taxon>
        <taxon>Streptophyta</taxon>
        <taxon>Embryophyta</taxon>
        <taxon>Tracheophyta</taxon>
        <taxon>Spermatophyta</taxon>
        <taxon>Magnoliopsida</taxon>
        <taxon>eudicotyledons</taxon>
        <taxon>Gunneridae</taxon>
        <taxon>Pentapetalae</taxon>
        <taxon>asterids</taxon>
        <taxon>lamiids</taxon>
        <taxon>Gentianales</taxon>
        <taxon>Rubiaceae</taxon>
        <taxon>Rubioideae</taxon>
        <taxon>Spermacoceae</taxon>
        <taxon>Hedyotis-Oldenlandia complex</taxon>
        <taxon>Oldenlandia</taxon>
    </lineage>
</organism>
<dbReference type="GO" id="GO:0005819">
    <property type="term" value="C:spindle"/>
    <property type="evidence" value="ECO:0007669"/>
    <property type="project" value="InterPro"/>
</dbReference>
<feature type="compositionally biased region" description="Polar residues" evidence="1">
    <location>
        <begin position="75"/>
        <end position="93"/>
    </location>
</feature>
<feature type="compositionally biased region" description="Basic and acidic residues" evidence="1">
    <location>
        <begin position="239"/>
        <end position="249"/>
    </location>
</feature>
<feature type="compositionally biased region" description="Polar residues" evidence="1">
    <location>
        <begin position="282"/>
        <end position="301"/>
    </location>
</feature>
<dbReference type="InterPro" id="IPR027330">
    <property type="entry name" value="TPX2_central_dom"/>
</dbReference>
<reference evidence="3" key="1">
    <citation type="submission" date="2023-03" db="EMBL/GenBank/DDBJ databases">
        <authorList>
            <person name="Julca I."/>
        </authorList>
    </citation>
    <scope>NUCLEOTIDE SEQUENCE</scope>
</reference>
<dbReference type="GO" id="GO:0090307">
    <property type="term" value="P:mitotic spindle assembly"/>
    <property type="evidence" value="ECO:0007669"/>
    <property type="project" value="TreeGrafter"/>
</dbReference>
<feature type="region of interest" description="Disordered" evidence="1">
    <location>
        <begin position="196"/>
        <end position="264"/>
    </location>
</feature>
<gene>
    <name evidence="3" type="ORF">OLC1_LOCUS3861</name>
</gene>
<keyword evidence="4" id="KW-1185">Reference proteome</keyword>
<dbReference type="GO" id="GO:0005880">
    <property type="term" value="C:nuclear microtubule"/>
    <property type="evidence" value="ECO:0007669"/>
    <property type="project" value="TreeGrafter"/>
</dbReference>
<evidence type="ECO:0000313" key="3">
    <source>
        <dbReference type="EMBL" id="CAI9092106.1"/>
    </source>
</evidence>
<dbReference type="GO" id="GO:0008017">
    <property type="term" value="F:microtubule binding"/>
    <property type="evidence" value="ECO:0007669"/>
    <property type="project" value="TreeGrafter"/>
</dbReference>
<dbReference type="EMBL" id="OX459118">
    <property type="protein sequence ID" value="CAI9092106.1"/>
    <property type="molecule type" value="Genomic_DNA"/>
</dbReference>
<dbReference type="AlphaFoldDB" id="A0AAV1C9S8"/>
<evidence type="ECO:0000256" key="1">
    <source>
        <dbReference type="SAM" id="MobiDB-lite"/>
    </source>
</evidence>
<dbReference type="GO" id="GO:0030295">
    <property type="term" value="F:protein kinase activator activity"/>
    <property type="evidence" value="ECO:0007669"/>
    <property type="project" value="TreeGrafter"/>
</dbReference>
<evidence type="ECO:0000259" key="2">
    <source>
        <dbReference type="Pfam" id="PF12214"/>
    </source>
</evidence>
<dbReference type="Proteomes" id="UP001161247">
    <property type="component" value="Chromosome 1"/>
</dbReference>
<dbReference type="InterPro" id="IPR009675">
    <property type="entry name" value="TPX2_fam"/>
</dbReference>